<dbReference type="SUPFAM" id="SSF46785">
    <property type="entry name" value="Winged helix' DNA-binding domain"/>
    <property type="match status" value="1"/>
</dbReference>
<dbReference type="Pfam" id="PF00891">
    <property type="entry name" value="Methyltransf_2"/>
    <property type="match status" value="1"/>
</dbReference>
<dbReference type="InterPro" id="IPR029063">
    <property type="entry name" value="SAM-dependent_MTases_sf"/>
</dbReference>
<dbReference type="PROSITE" id="PS51683">
    <property type="entry name" value="SAM_OMT_II"/>
    <property type="match status" value="1"/>
</dbReference>
<dbReference type="InterPro" id="IPR016461">
    <property type="entry name" value="COMT-like"/>
</dbReference>
<dbReference type="PANTHER" id="PTHR43712:SF11">
    <property type="entry name" value="O-METHYLTRANSFERASE (AFU_ORTHOLOGUE AFUA_2G17820)-RELATED"/>
    <property type="match status" value="1"/>
</dbReference>
<dbReference type="Gene3D" id="1.10.10.10">
    <property type="entry name" value="Winged helix-like DNA-binding domain superfamily/Winged helix DNA-binding domain"/>
    <property type="match status" value="1"/>
</dbReference>
<dbReference type="GO" id="GO:0008171">
    <property type="term" value="F:O-methyltransferase activity"/>
    <property type="evidence" value="ECO:0007669"/>
    <property type="project" value="InterPro"/>
</dbReference>
<organism evidence="6 7">
    <name type="scientific">Phaeomoniella chlamydospora</name>
    <name type="common">Phaeoacremonium chlamydosporum</name>
    <dbReference type="NCBI Taxonomy" id="158046"/>
    <lineage>
        <taxon>Eukaryota</taxon>
        <taxon>Fungi</taxon>
        <taxon>Dikarya</taxon>
        <taxon>Ascomycota</taxon>
        <taxon>Pezizomycotina</taxon>
        <taxon>Eurotiomycetes</taxon>
        <taxon>Chaetothyriomycetidae</taxon>
        <taxon>Phaeomoniellales</taxon>
        <taxon>Phaeomoniellaceae</taxon>
        <taxon>Phaeomoniella</taxon>
    </lineage>
</organism>
<dbReference type="InterPro" id="IPR036388">
    <property type="entry name" value="WH-like_DNA-bd_sf"/>
</dbReference>
<keyword evidence="7" id="KW-1185">Reference proteome</keyword>
<name>A0A0G2GT05_PHACM</name>
<comment type="caution">
    <text evidence="6">The sequence shown here is derived from an EMBL/GenBank/DDBJ whole genome shotgun (WGS) entry which is preliminary data.</text>
</comment>
<reference evidence="6 7" key="1">
    <citation type="submission" date="2015-05" db="EMBL/GenBank/DDBJ databases">
        <title>Distinctive expansion of gene families associated with plant cell wall degradation and secondary metabolism in the genomes of grapevine trunk pathogens.</title>
        <authorList>
            <person name="Lawrence D.P."/>
            <person name="Travadon R."/>
            <person name="Rolshausen P.E."/>
            <person name="Baumgartner K."/>
        </authorList>
    </citation>
    <scope>NUCLEOTIDE SEQUENCE [LARGE SCALE GENOMIC DNA]</scope>
    <source>
        <strain evidence="6">UCRPC4</strain>
    </source>
</reference>
<feature type="domain" description="O-methyltransferase C-terminal" evidence="5">
    <location>
        <begin position="233"/>
        <end position="375"/>
    </location>
</feature>
<feature type="active site" description="Proton acceptor" evidence="4">
    <location>
        <position position="304"/>
    </location>
</feature>
<evidence type="ECO:0000256" key="2">
    <source>
        <dbReference type="ARBA" id="ARBA00022679"/>
    </source>
</evidence>
<evidence type="ECO:0000259" key="5">
    <source>
        <dbReference type="Pfam" id="PF00891"/>
    </source>
</evidence>
<dbReference type="PANTHER" id="PTHR43712">
    <property type="entry name" value="PUTATIVE (AFU_ORTHOLOGUE AFUA_4G14580)-RELATED"/>
    <property type="match status" value="1"/>
</dbReference>
<evidence type="ECO:0000256" key="3">
    <source>
        <dbReference type="ARBA" id="ARBA00022691"/>
    </source>
</evidence>
<dbReference type="InterPro" id="IPR001077">
    <property type="entry name" value="COMT_C"/>
</dbReference>
<keyword evidence="1 6" id="KW-0489">Methyltransferase</keyword>
<keyword evidence="2 6" id="KW-0808">Transferase</keyword>
<dbReference type="Gene3D" id="3.40.50.150">
    <property type="entry name" value="Vaccinia Virus protein VP39"/>
    <property type="match status" value="1"/>
</dbReference>
<keyword evidence="3" id="KW-0949">S-adenosyl-L-methionine</keyword>
<proteinExistence type="predicted"/>
<dbReference type="EMBL" id="LCWF01000104">
    <property type="protein sequence ID" value="KKY19905.1"/>
    <property type="molecule type" value="Genomic_DNA"/>
</dbReference>
<reference evidence="6 7" key="2">
    <citation type="submission" date="2015-05" db="EMBL/GenBank/DDBJ databases">
        <authorList>
            <person name="Morales-Cruz A."/>
            <person name="Amrine K.C."/>
            <person name="Cantu D."/>
        </authorList>
    </citation>
    <scope>NUCLEOTIDE SEQUENCE [LARGE SCALE GENOMIC DNA]</scope>
    <source>
        <strain evidence="6">UCRPC4</strain>
    </source>
</reference>
<dbReference type="OrthoDB" id="1535081at2759"/>
<dbReference type="Proteomes" id="UP000053317">
    <property type="component" value="Unassembled WGS sequence"/>
</dbReference>
<dbReference type="InterPro" id="IPR036390">
    <property type="entry name" value="WH_DNA-bd_sf"/>
</dbReference>
<protein>
    <submittedName>
        <fullName evidence="6">Putative o-methyltransferase-like protein</fullName>
    </submittedName>
</protein>
<accession>A0A0G2GT05</accession>
<dbReference type="SUPFAM" id="SSF53335">
    <property type="entry name" value="S-adenosyl-L-methionine-dependent methyltransferases"/>
    <property type="match status" value="1"/>
</dbReference>
<evidence type="ECO:0000256" key="1">
    <source>
        <dbReference type="ARBA" id="ARBA00022603"/>
    </source>
</evidence>
<evidence type="ECO:0000313" key="7">
    <source>
        <dbReference type="Proteomes" id="UP000053317"/>
    </source>
</evidence>
<evidence type="ECO:0000313" key="6">
    <source>
        <dbReference type="EMBL" id="KKY19905.1"/>
    </source>
</evidence>
<gene>
    <name evidence="6" type="ORF">UCRPC4_g04332</name>
</gene>
<evidence type="ECO:0000256" key="4">
    <source>
        <dbReference type="PIRSR" id="PIRSR005739-1"/>
    </source>
</evidence>
<dbReference type="AlphaFoldDB" id="A0A0G2GT05"/>
<dbReference type="GO" id="GO:0032259">
    <property type="term" value="P:methylation"/>
    <property type="evidence" value="ECO:0007669"/>
    <property type="project" value="UniProtKB-KW"/>
</dbReference>
<dbReference type="PIRSF" id="PIRSF005739">
    <property type="entry name" value="O-mtase"/>
    <property type="match status" value="1"/>
</dbReference>
<sequence length="399" mass="44874">MADNIDVDKAIEEAEKLVASLKSFKESGDTAQHLAILSQSDKVRKVLESPYDTCTRLFEHLTVSGALYVLIMTGALQKLPVGTGISAADLAAQVNVDESIITRAMRCIIWAGIAAETEESDVYTHNSLSQAFLPPNIGSFFMVCMDFIRTWAKLPEYVKAHEIGELYDQKKSPFAFMQGKEGLTYYEVLALNPEERHFWNVAMVQIEKSMPILGMFPFDSLKEQVAKEPDRPFIVDVAGGRGQDLLAIQKEFGPIGKLILQDLPIVINSLKPEDIPGIEGMEYDFYTPQPIKNAHVYLMRRVMHDYYTPVCIKILKSVVPAMGPDSRLIICDMLLPDRVEVGGPMEPYWLDFSLLCISGIEKTLKEFNEIFDAVGLELVKVWPSKINRVAMLETRRKMT</sequence>